<dbReference type="PANTHER" id="PTHR33372">
    <property type="match status" value="1"/>
</dbReference>
<proteinExistence type="predicted"/>
<dbReference type="PANTHER" id="PTHR33372:SF10">
    <property type="entry name" value="OS03G0137300 PROTEIN"/>
    <property type="match status" value="1"/>
</dbReference>
<name>A0A9D4UCT4_ADICA</name>
<keyword evidence="1" id="KW-0812">Transmembrane</keyword>
<reference evidence="2" key="1">
    <citation type="submission" date="2021-01" db="EMBL/GenBank/DDBJ databases">
        <title>Adiantum capillus-veneris genome.</title>
        <authorList>
            <person name="Fang Y."/>
            <person name="Liao Q."/>
        </authorList>
    </citation>
    <scope>NUCLEOTIDE SEQUENCE</scope>
    <source>
        <strain evidence="2">H3</strain>
        <tissue evidence="2">Leaf</tissue>
    </source>
</reference>
<comment type="caution">
    <text evidence="2">The sequence shown here is derived from an EMBL/GenBank/DDBJ whole genome shotgun (WGS) entry which is preliminary data.</text>
</comment>
<evidence type="ECO:0000313" key="2">
    <source>
        <dbReference type="EMBL" id="KAI5064741.1"/>
    </source>
</evidence>
<dbReference type="EMBL" id="JABFUD020000019">
    <property type="protein sequence ID" value="KAI5064741.1"/>
    <property type="molecule type" value="Genomic_DNA"/>
</dbReference>
<keyword evidence="1" id="KW-1133">Transmembrane helix</keyword>
<evidence type="ECO:0008006" key="4">
    <source>
        <dbReference type="Google" id="ProtNLM"/>
    </source>
</evidence>
<keyword evidence="3" id="KW-1185">Reference proteome</keyword>
<keyword evidence="1" id="KW-0472">Membrane</keyword>
<feature type="transmembrane region" description="Helical" evidence="1">
    <location>
        <begin position="277"/>
        <end position="301"/>
    </location>
</feature>
<feature type="transmembrane region" description="Helical" evidence="1">
    <location>
        <begin position="221"/>
        <end position="237"/>
    </location>
</feature>
<gene>
    <name evidence="2" type="ORF">GOP47_0019436</name>
</gene>
<dbReference type="InterPro" id="IPR021788">
    <property type="entry name" value="CPP1-like"/>
</dbReference>
<dbReference type="AlphaFoldDB" id="A0A9D4UCT4"/>
<dbReference type="OrthoDB" id="513574at2759"/>
<evidence type="ECO:0000313" key="3">
    <source>
        <dbReference type="Proteomes" id="UP000886520"/>
    </source>
</evidence>
<dbReference type="GO" id="GO:0031969">
    <property type="term" value="C:chloroplast membrane"/>
    <property type="evidence" value="ECO:0007669"/>
    <property type="project" value="TreeGrafter"/>
</dbReference>
<accession>A0A9D4UCT4</accession>
<protein>
    <recommendedName>
        <fullName evidence="4">Protein CHAPERONE-LIKE PROTEIN OF POR1, chloroplastic</fullName>
    </recommendedName>
</protein>
<evidence type="ECO:0000256" key="1">
    <source>
        <dbReference type="SAM" id="Phobius"/>
    </source>
</evidence>
<organism evidence="2 3">
    <name type="scientific">Adiantum capillus-veneris</name>
    <name type="common">Maidenhair fern</name>
    <dbReference type="NCBI Taxonomy" id="13818"/>
    <lineage>
        <taxon>Eukaryota</taxon>
        <taxon>Viridiplantae</taxon>
        <taxon>Streptophyta</taxon>
        <taxon>Embryophyta</taxon>
        <taxon>Tracheophyta</taxon>
        <taxon>Polypodiopsida</taxon>
        <taxon>Polypodiidae</taxon>
        <taxon>Polypodiales</taxon>
        <taxon>Pteridineae</taxon>
        <taxon>Pteridaceae</taxon>
        <taxon>Vittarioideae</taxon>
        <taxon>Adiantum</taxon>
    </lineage>
</organism>
<dbReference type="Proteomes" id="UP000886520">
    <property type="component" value="Chromosome 19"/>
</dbReference>
<feature type="transmembrane region" description="Helical" evidence="1">
    <location>
        <begin position="244"/>
        <end position="265"/>
    </location>
</feature>
<dbReference type="Pfam" id="PF11833">
    <property type="entry name" value="CPP1-like"/>
    <property type="match status" value="1"/>
</dbReference>
<sequence length="302" mass="32276">MAQILPHSSSSALVGAKLRVSGLPFSSSTHMSFGALGTKRLPHEYVEFLTSIKWLSWRGPVVRREPGLVRVSANFKAEEPRPPEMSMESALQILGVAEGAAFEDVIRAKSSLLSKHGGDADFALQVEAAYDVLLMQSLMQRRLGKVADNSVRYADVKKAKAFSHVGELQRFSEALSKVPIGIKTPSSSDFATQTAVFAGLAVWTFASEVSSQPSLHAKSDVPGVILAVGVGASIYFLRKQNVNLGKAVVLTVIGLITGSVVGGAVESWLRVDLVPVLGIGSPAVVANEFVMVSLWLSSLYLR</sequence>